<dbReference type="Proteomes" id="UP000177362">
    <property type="component" value="Unassembled WGS sequence"/>
</dbReference>
<protein>
    <submittedName>
        <fullName evidence="3">Uncharacterized protein</fullName>
    </submittedName>
</protein>
<reference evidence="3 4" key="1">
    <citation type="journal article" date="2016" name="Nat. Commun.">
        <title>Thousands of microbial genomes shed light on interconnected biogeochemical processes in an aquifer system.</title>
        <authorList>
            <person name="Anantharaman K."/>
            <person name="Brown C.T."/>
            <person name="Hug L.A."/>
            <person name="Sharon I."/>
            <person name="Castelle C.J."/>
            <person name="Probst A.J."/>
            <person name="Thomas B.C."/>
            <person name="Singh A."/>
            <person name="Wilkins M.J."/>
            <person name="Karaoz U."/>
            <person name="Brodie E.L."/>
            <person name="Williams K.H."/>
            <person name="Hubbard S.S."/>
            <person name="Banfield J.F."/>
        </authorList>
    </citation>
    <scope>NUCLEOTIDE SEQUENCE [LARGE SCALE GENOMIC DNA]</scope>
</reference>
<comment type="caution">
    <text evidence="3">The sequence shown here is derived from an EMBL/GenBank/DDBJ whole genome shotgun (WGS) entry which is preliminary data.</text>
</comment>
<organism evidence="3 4">
    <name type="scientific">Candidatus Sungbacteria bacterium RIFCSPHIGHO2_02_FULL_49_12</name>
    <dbReference type="NCBI Taxonomy" id="1802271"/>
    <lineage>
        <taxon>Bacteria</taxon>
        <taxon>Candidatus Sungiibacteriota</taxon>
    </lineage>
</organism>
<keyword evidence="2" id="KW-0812">Transmembrane</keyword>
<evidence type="ECO:0000256" key="2">
    <source>
        <dbReference type="SAM" id="Phobius"/>
    </source>
</evidence>
<feature type="compositionally biased region" description="Polar residues" evidence="1">
    <location>
        <begin position="38"/>
        <end position="49"/>
    </location>
</feature>
<evidence type="ECO:0000256" key="1">
    <source>
        <dbReference type="SAM" id="MobiDB-lite"/>
    </source>
</evidence>
<dbReference type="Gene3D" id="2.120.10.30">
    <property type="entry name" value="TolB, C-terminal domain"/>
    <property type="match status" value="1"/>
</dbReference>
<keyword evidence="2" id="KW-1133">Transmembrane helix</keyword>
<proteinExistence type="predicted"/>
<dbReference type="AlphaFoldDB" id="A0A1G2KS00"/>
<name>A0A1G2KS00_9BACT</name>
<gene>
    <name evidence="3" type="ORF">A3C11_01750</name>
</gene>
<sequence length="321" mass="34972">MNMNNQKGFANIILVSAVVIIAVVVGYFVLRPKNNTVLQPSPTTGVNKPSDNKPLPAGGSAGRGDEGGIRSIDGKRIILIETSEGEGAEGQSVYYITIDGKDGRSYSFIGDAIFSPDSKQYAYAAGEAGKQFIVLNGQKLKAYDNVRVPMFSPDNKKFAYEAAIGGKWMEVINGQENKLYDGVDAEFYDCNRGFSLDSNTFTYRARTGQNPLETVTVSLPPSTSSFPVELQVSVRSAIEKVLSQSAPRGSKLYCVNVFDNNITMNFDRAITTNGQATFESVFSLISNAIHPLIQGTETNPKYPELKFIITIEGTPLNQIFK</sequence>
<dbReference type="EMBL" id="MHQJ01000018">
    <property type="protein sequence ID" value="OHA01352.1"/>
    <property type="molecule type" value="Genomic_DNA"/>
</dbReference>
<dbReference type="STRING" id="1802271.A3C11_01750"/>
<feature type="transmembrane region" description="Helical" evidence="2">
    <location>
        <begin position="12"/>
        <end position="30"/>
    </location>
</feature>
<dbReference type="InterPro" id="IPR011042">
    <property type="entry name" value="6-blade_b-propeller_TolB-like"/>
</dbReference>
<keyword evidence="2" id="KW-0472">Membrane</keyword>
<accession>A0A1G2KS00</accession>
<feature type="region of interest" description="Disordered" evidence="1">
    <location>
        <begin position="38"/>
        <end position="69"/>
    </location>
</feature>
<evidence type="ECO:0000313" key="4">
    <source>
        <dbReference type="Proteomes" id="UP000177362"/>
    </source>
</evidence>
<evidence type="ECO:0000313" key="3">
    <source>
        <dbReference type="EMBL" id="OHA01352.1"/>
    </source>
</evidence>
<dbReference type="SUPFAM" id="SSF82171">
    <property type="entry name" value="DPP6 N-terminal domain-like"/>
    <property type="match status" value="1"/>
</dbReference>